<sequence length="106" mass="12586">MKSYFDNDGSLTDRQTQLDMIMELDNEIECLQTLRHSTDKDTDFILRVNTTLRIVGIMKNYVPEPVENPVYIKVSLWDYIKQRLFPVQEYSPFEFIYKVTATWPQG</sequence>
<accession>A0A1Q5ZX64</accession>
<reference evidence="1 2" key="1">
    <citation type="submission" date="2016-11" db="EMBL/GenBank/DDBJ databases">
        <title>Whole Genome Sequencing of Mucilaginibacter polytrichastri RG4-7(T) isolated from the moss sample.</title>
        <authorList>
            <person name="Li Y."/>
        </authorList>
    </citation>
    <scope>NUCLEOTIDE SEQUENCE [LARGE SCALE GENOMIC DNA]</scope>
    <source>
        <strain evidence="1 2">RG4-7</strain>
    </source>
</reference>
<dbReference type="RefSeq" id="WP_139235771.1">
    <property type="nucleotide sequence ID" value="NZ_FPAM01000017.1"/>
</dbReference>
<organism evidence="1 2">
    <name type="scientific">Mucilaginibacter polytrichastri</name>
    <dbReference type="NCBI Taxonomy" id="1302689"/>
    <lineage>
        <taxon>Bacteria</taxon>
        <taxon>Pseudomonadati</taxon>
        <taxon>Bacteroidota</taxon>
        <taxon>Sphingobacteriia</taxon>
        <taxon>Sphingobacteriales</taxon>
        <taxon>Sphingobacteriaceae</taxon>
        <taxon>Mucilaginibacter</taxon>
    </lineage>
</organism>
<protein>
    <submittedName>
        <fullName evidence="1">Uncharacterized protein</fullName>
    </submittedName>
</protein>
<evidence type="ECO:0000313" key="2">
    <source>
        <dbReference type="Proteomes" id="UP000186720"/>
    </source>
</evidence>
<gene>
    <name evidence="1" type="ORF">RG47T_1772</name>
</gene>
<proteinExistence type="predicted"/>
<keyword evidence="2" id="KW-1185">Reference proteome</keyword>
<dbReference type="Proteomes" id="UP000186720">
    <property type="component" value="Unassembled WGS sequence"/>
</dbReference>
<name>A0A1Q5ZX64_9SPHI</name>
<dbReference type="AlphaFoldDB" id="A0A1Q5ZX64"/>
<evidence type="ECO:0000313" key="1">
    <source>
        <dbReference type="EMBL" id="OKS86318.1"/>
    </source>
</evidence>
<comment type="caution">
    <text evidence="1">The sequence shown here is derived from an EMBL/GenBank/DDBJ whole genome shotgun (WGS) entry which is preliminary data.</text>
</comment>
<dbReference type="EMBL" id="MPPL01000001">
    <property type="protein sequence ID" value="OKS86318.1"/>
    <property type="molecule type" value="Genomic_DNA"/>
</dbReference>